<evidence type="ECO:0000256" key="5">
    <source>
        <dbReference type="ARBA" id="ARBA00022729"/>
    </source>
</evidence>
<feature type="transmembrane region" description="Helical" evidence="9">
    <location>
        <begin position="274"/>
        <end position="302"/>
    </location>
</feature>
<accession>A0A7W7QSG9</accession>
<keyword evidence="5" id="KW-0732">Signal</keyword>
<feature type="domain" description="Copper resistance protein D" evidence="11">
    <location>
        <begin position="310"/>
        <end position="406"/>
    </location>
</feature>
<dbReference type="GO" id="GO:0005886">
    <property type="term" value="C:plasma membrane"/>
    <property type="evidence" value="ECO:0007669"/>
    <property type="project" value="UniProtKB-SubCell"/>
</dbReference>
<keyword evidence="13" id="KW-1185">Reference proteome</keyword>
<dbReference type="Gene3D" id="2.60.40.1220">
    <property type="match status" value="1"/>
</dbReference>
<evidence type="ECO:0000313" key="13">
    <source>
        <dbReference type="Proteomes" id="UP000552644"/>
    </source>
</evidence>
<dbReference type="Proteomes" id="UP000552644">
    <property type="component" value="Unassembled WGS sequence"/>
</dbReference>
<dbReference type="InterPro" id="IPR007348">
    <property type="entry name" value="CopC_dom"/>
</dbReference>
<protein>
    <submittedName>
        <fullName evidence="12">Copper transport protein</fullName>
    </submittedName>
</protein>
<evidence type="ECO:0000256" key="2">
    <source>
        <dbReference type="ARBA" id="ARBA00022475"/>
    </source>
</evidence>
<keyword evidence="4" id="KW-0479">Metal-binding</keyword>
<dbReference type="PANTHER" id="PTHR34820:SF4">
    <property type="entry name" value="INNER MEMBRANE PROTEIN YEBZ"/>
    <property type="match status" value="1"/>
</dbReference>
<evidence type="ECO:0000313" key="12">
    <source>
        <dbReference type="EMBL" id="MBB4918724.1"/>
    </source>
</evidence>
<reference evidence="12 13" key="1">
    <citation type="submission" date="2020-08" db="EMBL/GenBank/DDBJ databases">
        <title>Genomic Encyclopedia of Type Strains, Phase III (KMG-III): the genomes of soil and plant-associated and newly described type strains.</title>
        <authorList>
            <person name="Whitman W."/>
        </authorList>
    </citation>
    <scope>NUCLEOTIDE SEQUENCE [LARGE SCALE GENOMIC DNA]</scope>
    <source>
        <strain evidence="12 13">CECT 8840</strain>
    </source>
</reference>
<evidence type="ECO:0000256" key="3">
    <source>
        <dbReference type="ARBA" id="ARBA00022692"/>
    </source>
</evidence>
<dbReference type="Pfam" id="PF05425">
    <property type="entry name" value="CopD"/>
    <property type="match status" value="1"/>
</dbReference>
<dbReference type="PANTHER" id="PTHR34820">
    <property type="entry name" value="INNER MEMBRANE PROTEIN YEBZ"/>
    <property type="match status" value="1"/>
</dbReference>
<name>A0A7W7QSG9_9ACTN</name>
<sequence>MVVLVVVVLGVGVSPAYAHAFLLRSDPPYDAALPVSPAVITLEFSEPVRVERAAVAVLDEGGRRVDLADARNGRTGSSVVVGLRPRLPGGTYIVSWHVVSADTHPVGGSLQFGVGRAPDAPAPSTDAGATPLLDYVTGLAHTAQTVGLAALVGGGFFLVVLWPAALRRRAPRGLLWTGWWLVLSASVVLLLTQGARASGDGFAALLRWDSLASTMGYAYGGLTVLRLVLLLAGAVALRHLPRRWAAVAGGLAALGIVATEAALGHAGYGDDSPLAVLSLTAHISAMALWVGGLAVLVLLALAPPAEPYGILRRWSAVALALVGVLVVSGVYQAWREVGSLAALTGTRYGVLLLVKLALFAGALSAAAVVRRLTLRRVQTASRPLVRRVVAVELALNLAVLAVTSTLVMSPPAVSVYGPPFETTVQAGPVRARLVVTPTLPGPQSVAFTFSGDQRVTEVSGQLSLPEERLGPIDVTFRPDGAGRFASGGLSVPRPGLWHLRLAVRLTESATYVLTVPYRTH</sequence>
<feature type="transmembrane region" description="Helical" evidence="9">
    <location>
        <begin position="389"/>
        <end position="408"/>
    </location>
</feature>
<evidence type="ECO:0000256" key="1">
    <source>
        <dbReference type="ARBA" id="ARBA00004651"/>
    </source>
</evidence>
<organism evidence="12 13">
    <name type="scientific">Streptosporangium saharense</name>
    <dbReference type="NCBI Taxonomy" id="1706840"/>
    <lineage>
        <taxon>Bacteria</taxon>
        <taxon>Bacillati</taxon>
        <taxon>Actinomycetota</taxon>
        <taxon>Actinomycetes</taxon>
        <taxon>Streptosporangiales</taxon>
        <taxon>Streptosporangiaceae</taxon>
        <taxon>Streptosporangium</taxon>
    </lineage>
</organism>
<evidence type="ECO:0000256" key="9">
    <source>
        <dbReference type="SAM" id="Phobius"/>
    </source>
</evidence>
<keyword evidence="6 9" id="KW-1133">Transmembrane helix</keyword>
<dbReference type="InterPro" id="IPR014756">
    <property type="entry name" value="Ig_E-set"/>
</dbReference>
<dbReference type="SUPFAM" id="SSF81296">
    <property type="entry name" value="E set domains"/>
    <property type="match status" value="1"/>
</dbReference>
<feature type="transmembrane region" description="Helical" evidence="9">
    <location>
        <begin position="314"/>
        <end position="334"/>
    </location>
</feature>
<feature type="transmembrane region" description="Helical" evidence="9">
    <location>
        <begin position="215"/>
        <end position="237"/>
    </location>
</feature>
<dbReference type="GO" id="GO:0046688">
    <property type="term" value="P:response to copper ion"/>
    <property type="evidence" value="ECO:0007669"/>
    <property type="project" value="InterPro"/>
</dbReference>
<comment type="caution">
    <text evidence="12">The sequence shown here is derived from an EMBL/GenBank/DDBJ whole genome shotgun (WGS) entry which is preliminary data.</text>
</comment>
<dbReference type="GO" id="GO:0042597">
    <property type="term" value="C:periplasmic space"/>
    <property type="evidence" value="ECO:0007669"/>
    <property type="project" value="InterPro"/>
</dbReference>
<feature type="domain" description="CopC" evidence="10">
    <location>
        <begin position="19"/>
        <end position="114"/>
    </location>
</feature>
<dbReference type="Pfam" id="PF04234">
    <property type="entry name" value="CopC"/>
    <property type="match status" value="1"/>
</dbReference>
<keyword evidence="7" id="KW-0186">Copper</keyword>
<keyword evidence="2" id="KW-1003">Cell membrane</keyword>
<dbReference type="GO" id="GO:0005507">
    <property type="term" value="F:copper ion binding"/>
    <property type="evidence" value="ECO:0007669"/>
    <property type="project" value="InterPro"/>
</dbReference>
<evidence type="ECO:0000256" key="4">
    <source>
        <dbReference type="ARBA" id="ARBA00022723"/>
    </source>
</evidence>
<feature type="transmembrane region" description="Helical" evidence="9">
    <location>
        <begin position="244"/>
        <end position="268"/>
    </location>
</feature>
<evidence type="ECO:0000259" key="11">
    <source>
        <dbReference type="Pfam" id="PF05425"/>
    </source>
</evidence>
<keyword evidence="3 9" id="KW-0812">Transmembrane</keyword>
<feature type="transmembrane region" description="Helical" evidence="9">
    <location>
        <begin position="346"/>
        <end position="369"/>
    </location>
</feature>
<feature type="transmembrane region" description="Helical" evidence="9">
    <location>
        <begin position="173"/>
        <end position="195"/>
    </location>
</feature>
<dbReference type="InterPro" id="IPR032694">
    <property type="entry name" value="CopC/D"/>
</dbReference>
<dbReference type="InterPro" id="IPR014755">
    <property type="entry name" value="Cu-Rt/internalin_Ig-like"/>
</dbReference>
<dbReference type="InterPro" id="IPR008457">
    <property type="entry name" value="Cu-R_CopD_dom"/>
</dbReference>
<dbReference type="EMBL" id="JACHJP010000007">
    <property type="protein sequence ID" value="MBB4918724.1"/>
    <property type="molecule type" value="Genomic_DNA"/>
</dbReference>
<evidence type="ECO:0000256" key="7">
    <source>
        <dbReference type="ARBA" id="ARBA00023008"/>
    </source>
</evidence>
<proteinExistence type="predicted"/>
<dbReference type="AlphaFoldDB" id="A0A7W7QSG9"/>
<comment type="subcellular location">
    <subcellularLocation>
        <location evidence="1">Cell membrane</location>
        <topology evidence="1">Multi-pass membrane protein</topology>
    </subcellularLocation>
</comment>
<feature type="transmembrane region" description="Helical" evidence="9">
    <location>
        <begin position="146"/>
        <end position="166"/>
    </location>
</feature>
<evidence type="ECO:0000259" key="10">
    <source>
        <dbReference type="Pfam" id="PF04234"/>
    </source>
</evidence>
<dbReference type="GO" id="GO:0006825">
    <property type="term" value="P:copper ion transport"/>
    <property type="evidence" value="ECO:0007669"/>
    <property type="project" value="InterPro"/>
</dbReference>
<evidence type="ECO:0000256" key="6">
    <source>
        <dbReference type="ARBA" id="ARBA00022989"/>
    </source>
</evidence>
<keyword evidence="8 9" id="KW-0472">Membrane</keyword>
<gene>
    <name evidence="12" type="ORF">FHS44_005854</name>
</gene>
<evidence type="ECO:0000256" key="8">
    <source>
        <dbReference type="ARBA" id="ARBA00023136"/>
    </source>
</evidence>